<comment type="caution">
    <text evidence="2">The sequence shown here is derived from an EMBL/GenBank/DDBJ whole genome shotgun (WGS) entry which is preliminary data.</text>
</comment>
<name>A0A9W6UWD6_9ACTN</name>
<evidence type="ECO:0000313" key="2">
    <source>
        <dbReference type="EMBL" id="GLW66586.1"/>
    </source>
</evidence>
<evidence type="ECO:0000313" key="3">
    <source>
        <dbReference type="Proteomes" id="UP001165124"/>
    </source>
</evidence>
<gene>
    <name evidence="2" type="ORF">Arub01_48300</name>
</gene>
<keyword evidence="3" id="KW-1185">Reference proteome</keyword>
<sequence>MRRRKTAGPNSDLRTPGARAAGASCRLLIGPFGDRRGDIAAPRRPSSASSENTSKAKARRLTAGLHNNQTQTQGRALPPNNASTAPSGQPHAFNLNGCRPVAANSMAAPQANPVPAGAPSTVSEPK</sequence>
<feature type="compositionally biased region" description="Low complexity" evidence="1">
    <location>
        <begin position="40"/>
        <end position="50"/>
    </location>
</feature>
<dbReference type="Proteomes" id="UP001165124">
    <property type="component" value="Unassembled WGS sequence"/>
</dbReference>
<reference evidence="2" key="1">
    <citation type="submission" date="2023-02" db="EMBL/GenBank/DDBJ databases">
        <title>Actinomadura rubrobrunea NBRC 14622.</title>
        <authorList>
            <person name="Ichikawa N."/>
            <person name="Sato H."/>
            <person name="Tonouchi N."/>
        </authorList>
    </citation>
    <scope>NUCLEOTIDE SEQUENCE</scope>
    <source>
        <strain evidence="2">NBRC 14622</strain>
    </source>
</reference>
<feature type="region of interest" description="Disordered" evidence="1">
    <location>
        <begin position="1"/>
        <end position="126"/>
    </location>
</feature>
<protein>
    <submittedName>
        <fullName evidence="2">Uncharacterized protein</fullName>
    </submittedName>
</protein>
<feature type="compositionally biased region" description="Polar residues" evidence="1">
    <location>
        <begin position="65"/>
        <end position="87"/>
    </location>
</feature>
<evidence type="ECO:0000256" key="1">
    <source>
        <dbReference type="SAM" id="MobiDB-lite"/>
    </source>
</evidence>
<accession>A0A9W6UWD6</accession>
<dbReference type="AlphaFoldDB" id="A0A9W6UWD6"/>
<dbReference type="EMBL" id="BSRZ01000016">
    <property type="protein sequence ID" value="GLW66586.1"/>
    <property type="molecule type" value="Genomic_DNA"/>
</dbReference>
<proteinExistence type="predicted"/>
<organism evidence="2 3">
    <name type="scientific">Actinomadura rubrobrunea</name>
    <dbReference type="NCBI Taxonomy" id="115335"/>
    <lineage>
        <taxon>Bacteria</taxon>
        <taxon>Bacillati</taxon>
        <taxon>Actinomycetota</taxon>
        <taxon>Actinomycetes</taxon>
        <taxon>Streptosporangiales</taxon>
        <taxon>Thermomonosporaceae</taxon>
        <taxon>Actinomadura</taxon>
    </lineage>
</organism>